<keyword evidence="11" id="KW-0460">Magnesium</keyword>
<evidence type="ECO:0000256" key="18">
    <source>
        <dbReference type="SAM" id="MobiDB-lite"/>
    </source>
</evidence>
<evidence type="ECO:0000256" key="4">
    <source>
        <dbReference type="ARBA" id="ARBA00022528"/>
    </source>
</evidence>
<evidence type="ECO:0000256" key="3">
    <source>
        <dbReference type="ARBA" id="ARBA00022448"/>
    </source>
</evidence>
<comment type="cofactor">
    <cofactor evidence="1">
        <name>Mg(2+)</name>
        <dbReference type="ChEBI" id="CHEBI:18420"/>
    </cofactor>
</comment>
<dbReference type="InterPro" id="IPR027417">
    <property type="entry name" value="P-loop_NTPase"/>
</dbReference>
<keyword evidence="7" id="KW-0479">Metal-binding</keyword>
<keyword evidence="21" id="KW-1185">Reference proteome</keyword>
<keyword evidence="12" id="KW-0653">Protein transport</keyword>
<dbReference type="InterPro" id="IPR006703">
    <property type="entry name" value="G_AIG1"/>
</dbReference>
<keyword evidence="9" id="KW-0378">Hydrolase</keyword>
<evidence type="ECO:0000256" key="5">
    <source>
        <dbReference type="ARBA" id="ARBA00022640"/>
    </source>
</evidence>
<dbReference type="Gene3D" id="3.40.50.300">
    <property type="entry name" value="P-loop containing nucleotide triphosphate hydrolases"/>
    <property type="match status" value="1"/>
</dbReference>
<dbReference type="Pfam" id="PF04548">
    <property type="entry name" value="AIG1"/>
    <property type="match status" value="1"/>
</dbReference>
<dbReference type="OMA" id="KGCHAMI"/>
<proteinExistence type="predicted"/>
<feature type="compositionally biased region" description="Basic and acidic residues" evidence="18">
    <location>
        <begin position="332"/>
        <end position="365"/>
    </location>
</feature>
<dbReference type="OrthoDB" id="8954335at2759"/>
<evidence type="ECO:0000256" key="13">
    <source>
        <dbReference type="ARBA" id="ARBA00022989"/>
    </source>
</evidence>
<dbReference type="GO" id="GO:0016020">
    <property type="term" value="C:membrane"/>
    <property type="evidence" value="ECO:0007669"/>
    <property type="project" value="UniProtKB-SubCell"/>
</dbReference>
<dbReference type="AlphaFoldDB" id="A0A0D2NHC3"/>
<gene>
    <name evidence="20" type="ORF">HYPSUDRAFT_148299</name>
</gene>
<evidence type="ECO:0000256" key="14">
    <source>
        <dbReference type="ARBA" id="ARBA00023134"/>
    </source>
</evidence>
<dbReference type="SUPFAM" id="SSF52540">
    <property type="entry name" value="P-loop containing nucleoside triphosphate hydrolases"/>
    <property type="match status" value="1"/>
</dbReference>
<evidence type="ECO:0000256" key="15">
    <source>
        <dbReference type="ARBA" id="ARBA00023136"/>
    </source>
</evidence>
<feature type="domain" description="AIG1-type G" evidence="19">
    <location>
        <begin position="5"/>
        <end position="214"/>
    </location>
</feature>
<evidence type="ECO:0000256" key="8">
    <source>
        <dbReference type="ARBA" id="ARBA00022741"/>
    </source>
</evidence>
<evidence type="ECO:0000256" key="12">
    <source>
        <dbReference type="ARBA" id="ARBA00022927"/>
    </source>
</evidence>
<keyword evidence="13" id="KW-1133">Transmembrane helix</keyword>
<keyword evidence="6" id="KW-0812">Transmembrane</keyword>
<sequence>MDDSVMGATGSGKSSFINLLTGKSSVAIGDSLESETADVEPIRFIDSATGRKVTVVDTPGFDDSRQGVTDTDILTKIAKFLLSEYDADRKLAGLVYVQRISDPRFSGQQGKNLRMFQKLCGTDTFKNVVVLTTFWDQVGAAVGENREKQLQTKFFKTVVDGGGRFMRHNRTAASAGAVLSYVFAELAQVITQIQTEMGVEGKALVDTAAGSVQQEEIERIIAKHKEEVSNLRAEMETIKESNAAARRELEEERAQLQEQLARWETEKAALKEGIQAQVAQWETERAALKEGMNKESSARQKLEADLVAEGENREKWRQEYEQKFEARAKATAELAKERRRQEDQLRDEERRRDQAEFRKEMRHAVQEASKTRRLKLW</sequence>
<evidence type="ECO:0000256" key="1">
    <source>
        <dbReference type="ARBA" id="ARBA00001946"/>
    </source>
</evidence>
<keyword evidence="15" id="KW-0472">Membrane</keyword>
<evidence type="ECO:0000313" key="21">
    <source>
        <dbReference type="Proteomes" id="UP000054270"/>
    </source>
</evidence>
<dbReference type="GO" id="GO:0015031">
    <property type="term" value="P:protein transport"/>
    <property type="evidence" value="ECO:0007669"/>
    <property type="project" value="UniProtKB-KW"/>
</dbReference>
<keyword evidence="3" id="KW-0813">Transport</keyword>
<evidence type="ECO:0000256" key="9">
    <source>
        <dbReference type="ARBA" id="ARBA00022801"/>
    </source>
</evidence>
<dbReference type="GO" id="GO:0046872">
    <property type="term" value="F:metal ion binding"/>
    <property type="evidence" value="ECO:0007669"/>
    <property type="project" value="UniProtKB-KW"/>
</dbReference>
<reference evidence="21" key="1">
    <citation type="submission" date="2014-04" db="EMBL/GenBank/DDBJ databases">
        <title>Evolutionary Origins and Diversification of the Mycorrhizal Mutualists.</title>
        <authorList>
            <consortium name="DOE Joint Genome Institute"/>
            <consortium name="Mycorrhizal Genomics Consortium"/>
            <person name="Kohler A."/>
            <person name="Kuo A."/>
            <person name="Nagy L.G."/>
            <person name="Floudas D."/>
            <person name="Copeland A."/>
            <person name="Barry K.W."/>
            <person name="Cichocki N."/>
            <person name="Veneault-Fourrey C."/>
            <person name="LaButti K."/>
            <person name="Lindquist E.A."/>
            <person name="Lipzen A."/>
            <person name="Lundell T."/>
            <person name="Morin E."/>
            <person name="Murat C."/>
            <person name="Riley R."/>
            <person name="Ohm R."/>
            <person name="Sun H."/>
            <person name="Tunlid A."/>
            <person name="Henrissat B."/>
            <person name="Grigoriev I.V."/>
            <person name="Hibbett D.S."/>
            <person name="Martin F."/>
        </authorList>
    </citation>
    <scope>NUCLEOTIDE SEQUENCE [LARGE SCALE GENOMIC DNA]</scope>
    <source>
        <strain evidence="21">FD-334 SS-4</strain>
    </source>
</reference>
<dbReference type="GO" id="GO:0016787">
    <property type="term" value="F:hydrolase activity"/>
    <property type="evidence" value="ECO:0007669"/>
    <property type="project" value="UniProtKB-KW"/>
</dbReference>
<evidence type="ECO:0000256" key="11">
    <source>
        <dbReference type="ARBA" id="ARBA00022842"/>
    </source>
</evidence>
<feature type="coiled-coil region" evidence="17">
    <location>
        <begin position="214"/>
        <end position="273"/>
    </location>
</feature>
<name>A0A0D2NHC3_HYPSF</name>
<organism evidence="20 21">
    <name type="scientific">Hypholoma sublateritium (strain FD-334 SS-4)</name>
    <dbReference type="NCBI Taxonomy" id="945553"/>
    <lineage>
        <taxon>Eukaryota</taxon>
        <taxon>Fungi</taxon>
        <taxon>Dikarya</taxon>
        <taxon>Basidiomycota</taxon>
        <taxon>Agaricomycotina</taxon>
        <taxon>Agaricomycetes</taxon>
        <taxon>Agaricomycetidae</taxon>
        <taxon>Agaricales</taxon>
        <taxon>Agaricineae</taxon>
        <taxon>Strophariaceae</taxon>
        <taxon>Hypholoma</taxon>
    </lineage>
</organism>
<evidence type="ECO:0000259" key="19">
    <source>
        <dbReference type="Pfam" id="PF04548"/>
    </source>
</evidence>
<protein>
    <recommendedName>
        <fullName evidence="19">AIG1-type G domain-containing protein</fullName>
    </recommendedName>
</protein>
<evidence type="ECO:0000313" key="20">
    <source>
        <dbReference type="EMBL" id="KJA16046.1"/>
    </source>
</evidence>
<dbReference type="InterPro" id="IPR045058">
    <property type="entry name" value="GIMA/IAN/Toc"/>
</dbReference>
<evidence type="ECO:0000256" key="10">
    <source>
        <dbReference type="ARBA" id="ARBA00022805"/>
    </source>
</evidence>
<keyword evidence="8" id="KW-0547">Nucleotide-binding</keyword>
<dbReference type="Proteomes" id="UP000054270">
    <property type="component" value="Unassembled WGS sequence"/>
</dbReference>
<dbReference type="EMBL" id="KN817629">
    <property type="protein sequence ID" value="KJA16046.1"/>
    <property type="molecule type" value="Genomic_DNA"/>
</dbReference>
<dbReference type="PANTHER" id="PTHR10903">
    <property type="entry name" value="GTPASE, IMAP FAMILY MEMBER-RELATED"/>
    <property type="match status" value="1"/>
</dbReference>
<keyword evidence="4" id="KW-0150">Chloroplast</keyword>
<keyword evidence="17" id="KW-0175">Coiled coil</keyword>
<evidence type="ECO:0000256" key="17">
    <source>
        <dbReference type="SAM" id="Coils"/>
    </source>
</evidence>
<evidence type="ECO:0000256" key="6">
    <source>
        <dbReference type="ARBA" id="ARBA00022692"/>
    </source>
</evidence>
<comment type="subcellular location">
    <subcellularLocation>
        <location evidence="2">Membrane</location>
        <topology evidence="2">Single-pass membrane protein</topology>
    </subcellularLocation>
    <subcellularLocation>
        <location evidence="16">Plastid</location>
        <location evidence="16">Chloroplast outer membrane</location>
    </subcellularLocation>
</comment>
<keyword evidence="10" id="KW-1002">Plastid outer membrane</keyword>
<evidence type="ECO:0000256" key="2">
    <source>
        <dbReference type="ARBA" id="ARBA00004167"/>
    </source>
</evidence>
<accession>A0A0D2NHC3</accession>
<keyword evidence="14" id="KW-0342">GTP-binding</keyword>
<dbReference type="GO" id="GO:0005525">
    <property type="term" value="F:GTP binding"/>
    <property type="evidence" value="ECO:0007669"/>
    <property type="project" value="UniProtKB-KW"/>
</dbReference>
<evidence type="ECO:0000256" key="16">
    <source>
        <dbReference type="ARBA" id="ARBA00024013"/>
    </source>
</evidence>
<feature type="region of interest" description="Disordered" evidence="18">
    <location>
        <begin position="332"/>
        <end position="377"/>
    </location>
</feature>
<dbReference type="PANTHER" id="PTHR10903:SF135">
    <property type="entry name" value="TRANSLOCASE OF CHLOROPLAST 120, CHLOROPLASTIC-RELATED"/>
    <property type="match status" value="1"/>
</dbReference>
<evidence type="ECO:0000256" key="7">
    <source>
        <dbReference type="ARBA" id="ARBA00022723"/>
    </source>
</evidence>
<keyword evidence="5" id="KW-0934">Plastid</keyword>